<evidence type="ECO:0000313" key="2">
    <source>
        <dbReference type="EMBL" id="SBO97285.1"/>
    </source>
</evidence>
<dbReference type="EMBL" id="LT559118">
    <property type="protein sequence ID" value="SBO97285.1"/>
    <property type="molecule type" value="Genomic_DNA"/>
</dbReference>
<sequence>MELSRRCDPCDELYGYVHDRVVEEMPQQRPKKQDNVEGRTVIART</sequence>
<gene>
    <name evidence="2" type="ORF">BN4615_P6801</name>
</gene>
<proteinExistence type="predicted"/>
<name>A0A1M4EEE6_9ACTN</name>
<feature type="region of interest" description="Disordered" evidence="1">
    <location>
        <begin position="25"/>
        <end position="45"/>
    </location>
</feature>
<accession>A0A1M4EEE6</accession>
<dbReference type="RefSeq" id="WP_225266059.1">
    <property type="nucleotide sequence ID" value="NZ_CP084058.1"/>
</dbReference>
<reference evidence="2" key="1">
    <citation type="submission" date="2016-04" db="EMBL/GenBank/DDBJ databases">
        <authorList>
            <person name="Evans L.H."/>
            <person name="Alamgir A."/>
            <person name="Owens N."/>
            <person name="Weber N.D."/>
            <person name="Virtaneva K."/>
            <person name="Barbian K."/>
            <person name="Babar A."/>
            <person name="Rosenke K."/>
        </authorList>
    </citation>
    <scope>NUCLEOTIDE SEQUENCE</scope>
    <source>
        <strain evidence="2">Nono1</strain>
    </source>
</reference>
<evidence type="ECO:0000256" key="1">
    <source>
        <dbReference type="SAM" id="MobiDB-lite"/>
    </source>
</evidence>
<dbReference type="AlphaFoldDB" id="A0A1M4EEE6"/>
<organism evidence="2">
    <name type="scientific">Nonomuraea gerenzanensis</name>
    <dbReference type="NCBI Taxonomy" id="93944"/>
    <lineage>
        <taxon>Bacteria</taxon>
        <taxon>Bacillati</taxon>
        <taxon>Actinomycetota</taxon>
        <taxon>Actinomycetes</taxon>
        <taxon>Streptosporangiales</taxon>
        <taxon>Streptosporangiaceae</taxon>
        <taxon>Nonomuraea</taxon>
    </lineage>
</organism>
<protein>
    <submittedName>
        <fullName evidence="2">Uncharacterized protein</fullName>
    </submittedName>
</protein>